<evidence type="ECO:0000259" key="2">
    <source>
        <dbReference type="Pfam" id="PF17390"/>
    </source>
</evidence>
<dbReference type="Gene3D" id="2.60.420.10">
    <property type="entry name" value="Maltose phosphorylase, domain 3"/>
    <property type="match status" value="1"/>
</dbReference>
<keyword evidence="4" id="KW-1185">Reference proteome</keyword>
<dbReference type="PANTHER" id="PTHR33307">
    <property type="entry name" value="ALPHA-RHAMNOSIDASE (EUROFUNG)"/>
    <property type="match status" value="1"/>
</dbReference>
<dbReference type="Proteomes" id="UP000609879">
    <property type="component" value="Unassembled WGS sequence"/>
</dbReference>
<feature type="region of interest" description="Disordered" evidence="1">
    <location>
        <begin position="1"/>
        <end position="42"/>
    </location>
</feature>
<dbReference type="Pfam" id="PF17390">
    <property type="entry name" value="Bac_rhamnosid_C"/>
    <property type="match status" value="1"/>
</dbReference>
<name>A0ABQ3XY45_9ACTN</name>
<gene>
    <name evidence="3" type="ORF">Ade02nite_12940</name>
</gene>
<protein>
    <recommendedName>
        <fullName evidence="2">Alpha-L-rhamnosidase C-terminal domain-containing protein</fullName>
    </recommendedName>
</protein>
<feature type="compositionally biased region" description="Low complexity" evidence="1">
    <location>
        <begin position="28"/>
        <end position="42"/>
    </location>
</feature>
<feature type="domain" description="Alpha-L-rhamnosidase C-terminal" evidence="2">
    <location>
        <begin position="40"/>
        <end position="92"/>
    </location>
</feature>
<dbReference type="EMBL" id="BOMI01000021">
    <property type="protein sequence ID" value="GID72653.1"/>
    <property type="molecule type" value="Genomic_DNA"/>
</dbReference>
<proteinExistence type="predicted"/>
<organism evidence="3 4">
    <name type="scientific">Paractinoplanes deccanensis</name>
    <dbReference type="NCBI Taxonomy" id="113561"/>
    <lineage>
        <taxon>Bacteria</taxon>
        <taxon>Bacillati</taxon>
        <taxon>Actinomycetota</taxon>
        <taxon>Actinomycetes</taxon>
        <taxon>Micromonosporales</taxon>
        <taxon>Micromonosporaceae</taxon>
        <taxon>Paractinoplanes</taxon>
    </lineage>
</organism>
<feature type="compositionally biased region" description="Basic residues" evidence="1">
    <location>
        <begin position="17"/>
        <end position="27"/>
    </location>
</feature>
<evidence type="ECO:0000313" key="3">
    <source>
        <dbReference type="EMBL" id="GID72653.1"/>
    </source>
</evidence>
<evidence type="ECO:0000256" key="1">
    <source>
        <dbReference type="SAM" id="MobiDB-lite"/>
    </source>
</evidence>
<dbReference type="InterPro" id="IPR016007">
    <property type="entry name" value="Alpha_rhamnosid"/>
</dbReference>
<sequence>METALRAARSGADRLPHHGHCGRKRPPRAGQRPARAAAAAHPGGTLTWARAEQETARGRVACGWSLDGDRLTVTVTVPPGCTAILEVPTPDPGSVRCVPVAPSAGGATLRLVSGSHTVTATSC</sequence>
<accession>A0ABQ3XY45</accession>
<comment type="caution">
    <text evidence="3">The sequence shown here is derived from an EMBL/GenBank/DDBJ whole genome shotgun (WGS) entry which is preliminary data.</text>
</comment>
<dbReference type="RefSeq" id="WP_203760597.1">
    <property type="nucleotide sequence ID" value="NZ_BAAABO010000006.1"/>
</dbReference>
<dbReference type="InterPro" id="IPR035398">
    <property type="entry name" value="Bac_rhamnosid_C"/>
</dbReference>
<reference evidence="3 4" key="1">
    <citation type="submission" date="2021-01" db="EMBL/GenBank/DDBJ databases">
        <title>Whole genome shotgun sequence of Actinoplanes deccanensis NBRC 13994.</title>
        <authorList>
            <person name="Komaki H."/>
            <person name="Tamura T."/>
        </authorList>
    </citation>
    <scope>NUCLEOTIDE SEQUENCE [LARGE SCALE GENOMIC DNA]</scope>
    <source>
        <strain evidence="3 4">NBRC 13994</strain>
    </source>
</reference>
<evidence type="ECO:0000313" key="4">
    <source>
        <dbReference type="Proteomes" id="UP000609879"/>
    </source>
</evidence>